<proteinExistence type="predicted"/>
<gene>
    <name evidence="1" type="ORF">N7505_007833</name>
</gene>
<evidence type="ECO:0000313" key="2">
    <source>
        <dbReference type="Proteomes" id="UP001220256"/>
    </source>
</evidence>
<accession>A0ABQ8WEH4</accession>
<dbReference type="Gene3D" id="3.30.420.40">
    <property type="match status" value="2"/>
</dbReference>
<sequence>MMLFEAARKAGFNEVAGISEPLAAAHYIAFESERARLPSKAMLIIDSGGGAQATVFFDAGEEVKLACTTDGGNFGKHSARKASAGRYTEFDGGSQMINDAARTWLQHKLPNDVFLKGDELWPRISREVEGHKRRFDATTAVVIQIVNESVSIEM</sequence>
<name>A0ABQ8WEH4_PENCH</name>
<dbReference type="Proteomes" id="UP001220256">
    <property type="component" value="Unassembled WGS sequence"/>
</dbReference>
<keyword evidence="2" id="KW-1185">Reference proteome</keyword>
<comment type="caution">
    <text evidence="1">The sequence shown here is derived from an EMBL/GenBank/DDBJ whole genome shotgun (WGS) entry which is preliminary data.</text>
</comment>
<dbReference type="EMBL" id="JAPVEB010000004">
    <property type="protein sequence ID" value="KAJ5265040.1"/>
    <property type="molecule type" value="Genomic_DNA"/>
</dbReference>
<reference evidence="1 2" key="1">
    <citation type="journal article" date="2023" name="IMA Fungus">
        <title>Comparative genomic study of the Penicillium genus elucidates a diverse pangenome and 15 lateral gene transfer events.</title>
        <authorList>
            <person name="Petersen C."/>
            <person name="Sorensen T."/>
            <person name="Nielsen M.R."/>
            <person name="Sondergaard T.E."/>
            <person name="Sorensen J.L."/>
            <person name="Fitzpatrick D.A."/>
            <person name="Frisvad J.C."/>
            <person name="Nielsen K.L."/>
        </authorList>
    </citation>
    <scope>NUCLEOTIDE SEQUENCE [LARGE SCALE GENOMIC DNA]</scope>
    <source>
        <strain evidence="1 2">IBT 3361</strain>
    </source>
</reference>
<evidence type="ECO:0000313" key="1">
    <source>
        <dbReference type="EMBL" id="KAJ5265040.1"/>
    </source>
</evidence>
<organism evidence="1 2">
    <name type="scientific">Penicillium chrysogenum</name>
    <name type="common">Penicillium notatum</name>
    <dbReference type="NCBI Taxonomy" id="5076"/>
    <lineage>
        <taxon>Eukaryota</taxon>
        <taxon>Fungi</taxon>
        <taxon>Dikarya</taxon>
        <taxon>Ascomycota</taxon>
        <taxon>Pezizomycotina</taxon>
        <taxon>Eurotiomycetes</taxon>
        <taxon>Eurotiomycetidae</taxon>
        <taxon>Eurotiales</taxon>
        <taxon>Aspergillaceae</taxon>
        <taxon>Penicillium</taxon>
        <taxon>Penicillium chrysogenum species complex</taxon>
    </lineage>
</organism>
<protein>
    <submittedName>
        <fullName evidence="1">Uncharacterized protein</fullName>
    </submittedName>
</protein>